<evidence type="ECO:0000313" key="5">
    <source>
        <dbReference type="EMBL" id="TPG28967.1"/>
    </source>
</evidence>
<dbReference type="AlphaFoldDB" id="A0A502DUG3"/>
<dbReference type="GO" id="GO:0009306">
    <property type="term" value="P:protein secretion"/>
    <property type="evidence" value="ECO:0007669"/>
    <property type="project" value="InterPro"/>
</dbReference>
<name>A0A502DUG3_9BURK</name>
<evidence type="ECO:0000259" key="3">
    <source>
        <dbReference type="Pfam" id="PF00263"/>
    </source>
</evidence>
<dbReference type="PANTHER" id="PTHR30332:SF17">
    <property type="entry name" value="TYPE IV PILIATION SYSTEM PROTEIN DR_0774-RELATED"/>
    <property type="match status" value="1"/>
</dbReference>
<organism evidence="5 6">
    <name type="scientific">Variovorax guangxiensis</name>
    <dbReference type="NCBI Taxonomy" id="1775474"/>
    <lineage>
        <taxon>Bacteria</taxon>
        <taxon>Pseudomonadati</taxon>
        <taxon>Pseudomonadota</taxon>
        <taxon>Betaproteobacteria</taxon>
        <taxon>Burkholderiales</taxon>
        <taxon>Comamonadaceae</taxon>
        <taxon>Variovorax</taxon>
    </lineage>
</organism>
<sequence length="442" mass="47246">MSRVISRVFRLALVLGTATLVSATAWAAASAPFRLYVGETRTLHMAAKIERIAIGNGKVLSASTLRDRELLLVANDAGDSTIMLWLKGGTQVSYAVSVGGNNVRRIADEVLGLFDGDANVGVRVVGDHVFLEVSDLTTLQAKKLAAVEKAYPQEVITIVGGETNLQERTIHMSAQIVEIRTSALENLGIQWQNAIDGPSAGVAGDVIRNNTFALRPDNQTFSDLPRVKPFRWYAGIATAITSSINLLEQRGDAYTIASPQLTSRCGGKADFTAGGELPIPYASGLGATTVEFKPYGIRLNIEPVCDVQGRIRAKLGAEVSQIDRSVSVLGVPGLLTRKAESELDLIDGQPMIISGLTSLTASEDLNKVPGLGDVPLMGNLFKNRGSNGGRTELVLLITPSVITPQSAVVQEGIRKRQALEQRTIDMLQRQKVQPTDIEGAAP</sequence>
<feature type="domain" description="Type II/III secretion system secretin-like" evidence="3">
    <location>
        <begin position="246"/>
        <end position="402"/>
    </location>
</feature>
<feature type="signal peptide" evidence="2">
    <location>
        <begin position="1"/>
        <end position="27"/>
    </location>
</feature>
<gene>
    <name evidence="5" type="ORF">EAH82_09330</name>
</gene>
<protein>
    <submittedName>
        <fullName evidence="5">Uncharacterized protein</fullName>
    </submittedName>
</protein>
<dbReference type="Pfam" id="PF13629">
    <property type="entry name" value="T2SS-T3SS_pil_N"/>
    <property type="match status" value="1"/>
</dbReference>
<evidence type="ECO:0000259" key="4">
    <source>
        <dbReference type="Pfam" id="PF13629"/>
    </source>
</evidence>
<dbReference type="InterPro" id="IPR001775">
    <property type="entry name" value="GspD/PilQ"/>
</dbReference>
<dbReference type="GO" id="GO:0015627">
    <property type="term" value="C:type II protein secretion system complex"/>
    <property type="evidence" value="ECO:0007669"/>
    <property type="project" value="TreeGrafter"/>
</dbReference>
<accession>A0A502DUG3</accession>
<evidence type="ECO:0000256" key="1">
    <source>
        <dbReference type="RuleBase" id="RU004003"/>
    </source>
</evidence>
<evidence type="ECO:0000313" key="6">
    <source>
        <dbReference type="Proteomes" id="UP000319212"/>
    </source>
</evidence>
<dbReference type="InterPro" id="IPR050810">
    <property type="entry name" value="Bact_Secretion_Sys_Channel"/>
</dbReference>
<reference evidence="5 6" key="1">
    <citation type="journal article" date="2019" name="Environ. Microbiol.">
        <title>Species interactions and distinct microbial communities in high Arctic permafrost affected cryosols are associated with the CH4 and CO2 gas fluxes.</title>
        <authorList>
            <person name="Altshuler I."/>
            <person name="Hamel J."/>
            <person name="Turney S."/>
            <person name="Magnuson E."/>
            <person name="Levesque R."/>
            <person name="Greer C."/>
            <person name="Whyte L.G."/>
        </authorList>
    </citation>
    <scope>NUCLEOTIDE SEQUENCE [LARGE SCALE GENOMIC DNA]</scope>
    <source>
        <strain evidence="5 6">S06.C</strain>
    </source>
</reference>
<proteinExistence type="inferred from homology"/>
<keyword evidence="2" id="KW-0732">Signal</keyword>
<dbReference type="Pfam" id="PF00263">
    <property type="entry name" value="Secretin"/>
    <property type="match status" value="1"/>
</dbReference>
<dbReference type="EMBL" id="RCZI01000002">
    <property type="protein sequence ID" value="TPG28967.1"/>
    <property type="molecule type" value="Genomic_DNA"/>
</dbReference>
<evidence type="ECO:0000256" key="2">
    <source>
        <dbReference type="SAM" id="SignalP"/>
    </source>
</evidence>
<feature type="chain" id="PRO_5021197756" evidence="2">
    <location>
        <begin position="28"/>
        <end position="442"/>
    </location>
</feature>
<dbReference type="PRINTS" id="PR00811">
    <property type="entry name" value="BCTERIALGSPD"/>
</dbReference>
<dbReference type="Proteomes" id="UP000319212">
    <property type="component" value="Unassembled WGS sequence"/>
</dbReference>
<dbReference type="PANTHER" id="PTHR30332">
    <property type="entry name" value="PROBABLE GENERAL SECRETION PATHWAY PROTEIN D"/>
    <property type="match status" value="1"/>
</dbReference>
<feature type="domain" description="Pilus formation protein N-terminal" evidence="4">
    <location>
        <begin position="31"/>
        <end position="98"/>
    </location>
</feature>
<dbReference type="InterPro" id="IPR004846">
    <property type="entry name" value="T2SS/T3SS_dom"/>
</dbReference>
<dbReference type="InterPro" id="IPR032789">
    <property type="entry name" value="T2SS-T3SS_pil_N"/>
</dbReference>
<comment type="similarity">
    <text evidence="1">Belongs to the bacterial secretin family.</text>
</comment>
<comment type="caution">
    <text evidence="5">The sequence shown here is derived from an EMBL/GenBank/DDBJ whole genome shotgun (WGS) entry which is preliminary data.</text>
</comment>